<dbReference type="AlphaFoldDB" id="A0A948T3A6"/>
<protein>
    <submittedName>
        <fullName evidence="1">Uncharacterized protein</fullName>
    </submittedName>
</protein>
<name>A0A948T3A6_9FIRM</name>
<dbReference type="EMBL" id="JAHLFP010000050">
    <property type="protein sequence ID" value="MBU3806446.1"/>
    <property type="molecule type" value="Genomic_DNA"/>
</dbReference>
<gene>
    <name evidence="1" type="ORF">H9882_06085</name>
</gene>
<reference evidence="1" key="1">
    <citation type="journal article" date="2021" name="PeerJ">
        <title>Extensive microbial diversity within the chicken gut microbiome revealed by metagenomics and culture.</title>
        <authorList>
            <person name="Gilroy R."/>
            <person name="Ravi A."/>
            <person name="Getino M."/>
            <person name="Pursley I."/>
            <person name="Horton D.L."/>
            <person name="Alikhan N.F."/>
            <person name="Baker D."/>
            <person name="Gharbi K."/>
            <person name="Hall N."/>
            <person name="Watson M."/>
            <person name="Adriaenssens E.M."/>
            <person name="Foster-Nyarko E."/>
            <person name="Jarju S."/>
            <person name="Secka A."/>
            <person name="Antonio M."/>
            <person name="Oren A."/>
            <person name="Chaudhuri R.R."/>
            <person name="La Ragione R."/>
            <person name="Hildebrand F."/>
            <person name="Pallen M.J."/>
        </authorList>
    </citation>
    <scope>NUCLEOTIDE SEQUENCE</scope>
    <source>
        <strain evidence="1">B5_2728</strain>
    </source>
</reference>
<sequence length="72" mass="8222">MIFQVTKDWMTSETGAPIPMYGLKTQCGEHFAAIHSQREPVQQIADTLNQSDLAEVHQMDVLQDLVQQLYMD</sequence>
<proteinExistence type="predicted"/>
<evidence type="ECO:0000313" key="1">
    <source>
        <dbReference type="EMBL" id="MBU3806446.1"/>
    </source>
</evidence>
<evidence type="ECO:0000313" key="2">
    <source>
        <dbReference type="Proteomes" id="UP000713596"/>
    </source>
</evidence>
<organism evidence="1 2">
    <name type="scientific">Candidatus Allofournierella pullistercoris</name>
    <dbReference type="NCBI Taxonomy" id="2838597"/>
    <lineage>
        <taxon>Bacteria</taxon>
        <taxon>Bacillati</taxon>
        <taxon>Bacillota</taxon>
        <taxon>Clostridia</taxon>
        <taxon>Eubacteriales</taxon>
        <taxon>Oscillospiraceae</taxon>
        <taxon>Allofournierella</taxon>
    </lineage>
</organism>
<comment type="caution">
    <text evidence="1">The sequence shown here is derived from an EMBL/GenBank/DDBJ whole genome shotgun (WGS) entry which is preliminary data.</text>
</comment>
<dbReference type="Proteomes" id="UP000713596">
    <property type="component" value="Unassembled WGS sequence"/>
</dbReference>
<reference evidence="1" key="2">
    <citation type="submission" date="2021-04" db="EMBL/GenBank/DDBJ databases">
        <authorList>
            <person name="Gilroy R."/>
        </authorList>
    </citation>
    <scope>NUCLEOTIDE SEQUENCE</scope>
    <source>
        <strain evidence="1">B5_2728</strain>
    </source>
</reference>
<accession>A0A948T3A6</accession>